<accession>A0ABQ1KFS0</accession>
<organism evidence="6 7">
    <name type="scientific">Marinobacterium zhoushanense</name>
    <dbReference type="NCBI Taxonomy" id="1679163"/>
    <lineage>
        <taxon>Bacteria</taxon>
        <taxon>Pseudomonadati</taxon>
        <taxon>Pseudomonadota</taxon>
        <taxon>Gammaproteobacteria</taxon>
        <taxon>Oceanospirillales</taxon>
        <taxon>Oceanospirillaceae</taxon>
        <taxon>Marinobacterium</taxon>
    </lineage>
</organism>
<dbReference type="SMART" id="SM00283">
    <property type="entry name" value="MA"/>
    <property type="match status" value="1"/>
</dbReference>
<keyword evidence="7" id="KW-1185">Reference proteome</keyword>
<dbReference type="PANTHER" id="PTHR32089">
    <property type="entry name" value="METHYL-ACCEPTING CHEMOTAXIS PROTEIN MCPB"/>
    <property type="match status" value="1"/>
</dbReference>
<dbReference type="Pfam" id="PF08447">
    <property type="entry name" value="PAS_3"/>
    <property type="match status" value="1"/>
</dbReference>
<comment type="subcellular location">
    <subcellularLocation>
        <location evidence="1">Membrane</location>
    </subcellularLocation>
</comment>
<dbReference type="PROSITE" id="PS50112">
    <property type="entry name" value="PAS"/>
    <property type="match status" value="1"/>
</dbReference>
<keyword evidence="2 3" id="KW-0807">Transducer</keyword>
<dbReference type="Proteomes" id="UP000629025">
    <property type="component" value="Unassembled WGS sequence"/>
</dbReference>
<evidence type="ECO:0000256" key="1">
    <source>
        <dbReference type="ARBA" id="ARBA00004370"/>
    </source>
</evidence>
<dbReference type="PROSITE" id="PS50111">
    <property type="entry name" value="CHEMOTAXIS_TRANSDUC_2"/>
    <property type="match status" value="1"/>
</dbReference>
<dbReference type="Pfam" id="PF00015">
    <property type="entry name" value="MCPsignal"/>
    <property type="match status" value="1"/>
</dbReference>
<dbReference type="PANTHER" id="PTHR32089:SF74">
    <property type="entry name" value="METHYL-ACCEPTING CHEMOTAXIS PROTEIN AER"/>
    <property type="match status" value="1"/>
</dbReference>
<dbReference type="SUPFAM" id="SSF55785">
    <property type="entry name" value="PYP-like sensor domain (PAS domain)"/>
    <property type="match status" value="1"/>
</dbReference>
<dbReference type="NCBIfam" id="TIGR00229">
    <property type="entry name" value="sensory_box"/>
    <property type="match status" value="1"/>
</dbReference>
<dbReference type="EMBL" id="BMIJ01000004">
    <property type="protein sequence ID" value="GGB94410.1"/>
    <property type="molecule type" value="Genomic_DNA"/>
</dbReference>
<dbReference type="InterPro" id="IPR004089">
    <property type="entry name" value="MCPsignal_dom"/>
</dbReference>
<dbReference type="RefSeq" id="WP_188747957.1">
    <property type="nucleotide sequence ID" value="NZ_BMIJ01000004.1"/>
</dbReference>
<dbReference type="Gene3D" id="3.30.450.20">
    <property type="entry name" value="PAS domain"/>
    <property type="match status" value="1"/>
</dbReference>
<proteinExistence type="predicted"/>
<evidence type="ECO:0000313" key="6">
    <source>
        <dbReference type="EMBL" id="GGB94410.1"/>
    </source>
</evidence>
<feature type="domain" description="Methyl-accepting transducer" evidence="4">
    <location>
        <begin position="252"/>
        <end position="488"/>
    </location>
</feature>
<dbReference type="InterPro" id="IPR035965">
    <property type="entry name" value="PAS-like_dom_sf"/>
</dbReference>
<gene>
    <name evidence="6" type="ORF">GCM10011352_20570</name>
</gene>
<evidence type="ECO:0000256" key="2">
    <source>
        <dbReference type="ARBA" id="ARBA00023224"/>
    </source>
</evidence>
<evidence type="ECO:0000259" key="4">
    <source>
        <dbReference type="PROSITE" id="PS50111"/>
    </source>
</evidence>
<sequence length="528" mass="57838">MKVNLPVTDKEVRLPDNINILSTTDLKGQVTYVNNAFIDISGFNKEELIGSSHNIVRHPDMPPAAFGQLWERIKSGGSWMGIVKNRCKNGDYYWVNAYVTPVMEEGQIVEYQSVRTTPEPEQVKRAEEIYRHINANKPLRRSLPGSISLIERQLLNAGFCSFAIMLLLGLLTDLAPEMIALVCATIALFSAGGGVLSVRRVARLIGWSRQILEDPIATRVYTGRDDEAAHLQFVITSLQTEARAIAGRLFDSSEQLKANADRVAEAVKRSALSLQQQQSETDQVATAMTEMCACIQEVAEHAQMSAESSQRSNLLARNGHTRVHKAQQSTERLAQEISTAATILNELESSTDKINNVMDSVNTIAEQTNLLALNAAIEAARAGDLGRGFAVVADEVRTLAMKAQHSTEEVQHTLTQLRDQSLAAVSAIRESKELADLAVIEAQEAAQALLEISGSVDGISDRNTQIASAVEQQSAASEEISRNVTAIRDSSDLFQQESLSTESSALALALLSTELRKLSVNFWQRKLI</sequence>
<protein>
    <submittedName>
        <fullName evidence="6">Methyl-accepting chemotaxis protein</fullName>
    </submittedName>
</protein>
<comment type="caution">
    <text evidence="6">The sequence shown here is derived from an EMBL/GenBank/DDBJ whole genome shotgun (WGS) entry which is preliminary data.</text>
</comment>
<name>A0ABQ1KFS0_9GAMM</name>
<reference evidence="7" key="1">
    <citation type="journal article" date="2019" name="Int. J. Syst. Evol. Microbiol.">
        <title>The Global Catalogue of Microorganisms (GCM) 10K type strain sequencing project: providing services to taxonomists for standard genome sequencing and annotation.</title>
        <authorList>
            <consortium name="The Broad Institute Genomics Platform"/>
            <consortium name="The Broad Institute Genome Sequencing Center for Infectious Disease"/>
            <person name="Wu L."/>
            <person name="Ma J."/>
        </authorList>
    </citation>
    <scope>NUCLEOTIDE SEQUENCE [LARGE SCALE GENOMIC DNA]</scope>
    <source>
        <strain evidence="7">CGMCC 1.15341</strain>
    </source>
</reference>
<dbReference type="CDD" id="cd00130">
    <property type="entry name" value="PAS"/>
    <property type="match status" value="1"/>
</dbReference>
<dbReference type="InterPro" id="IPR013655">
    <property type="entry name" value="PAS_fold_3"/>
</dbReference>
<dbReference type="Gene3D" id="1.10.287.950">
    <property type="entry name" value="Methyl-accepting chemotaxis protein"/>
    <property type="match status" value="1"/>
</dbReference>
<feature type="domain" description="PAS" evidence="5">
    <location>
        <begin position="25"/>
        <end position="60"/>
    </location>
</feature>
<evidence type="ECO:0000313" key="7">
    <source>
        <dbReference type="Proteomes" id="UP000629025"/>
    </source>
</evidence>
<dbReference type="InterPro" id="IPR000014">
    <property type="entry name" value="PAS"/>
</dbReference>
<evidence type="ECO:0000259" key="5">
    <source>
        <dbReference type="PROSITE" id="PS50112"/>
    </source>
</evidence>
<evidence type="ECO:0000256" key="3">
    <source>
        <dbReference type="PROSITE-ProRule" id="PRU00284"/>
    </source>
</evidence>
<dbReference type="SUPFAM" id="SSF58104">
    <property type="entry name" value="Methyl-accepting chemotaxis protein (MCP) signaling domain"/>
    <property type="match status" value="1"/>
</dbReference>
<dbReference type="CDD" id="cd11386">
    <property type="entry name" value="MCP_signal"/>
    <property type="match status" value="1"/>
</dbReference>